<keyword evidence="7" id="KW-0456">Lyase</keyword>
<dbReference type="Gene3D" id="3.20.20.70">
    <property type="entry name" value="Aldolase class I"/>
    <property type="match status" value="1"/>
</dbReference>
<dbReference type="Pfam" id="PF00215">
    <property type="entry name" value="OMPdecase"/>
    <property type="match status" value="1"/>
</dbReference>
<name>A0A9D6V4L0_9BACT</name>
<comment type="caution">
    <text evidence="12">The sequence shown here is derived from an EMBL/GenBank/DDBJ whole genome shotgun (WGS) entry which is preliminary data.</text>
</comment>
<feature type="active site" description="For OMPdecase activity" evidence="9">
    <location>
        <position position="64"/>
    </location>
</feature>
<dbReference type="InterPro" id="IPR001754">
    <property type="entry name" value="OMPdeCOase_dom"/>
</dbReference>
<accession>A0A9D6V4L0</accession>
<evidence type="ECO:0000313" key="12">
    <source>
        <dbReference type="EMBL" id="MBI5251417.1"/>
    </source>
</evidence>
<protein>
    <recommendedName>
        <fullName evidence="4">Orotidine 5'-phosphate decarboxylase</fullName>
        <ecNumber evidence="3">4.1.1.23</ecNumber>
    </recommendedName>
    <alternativeName>
        <fullName evidence="8">OMP decarboxylase</fullName>
    </alternativeName>
</protein>
<evidence type="ECO:0000259" key="11">
    <source>
        <dbReference type="SMART" id="SM00934"/>
    </source>
</evidence>
<dbReference type="InterPro" id="IPR013785">
    <property type="entry name" value="Aldolase_TIM"/>
</dbReference>
<evidence type="ECO:0000256" key="3">
    <source>
        <dbReference type="ARBA" id="ARBA00012321"/>
    </source>
</evidence>
<evidence type="ECO:0000256" key="5">
    <source>
        <dbReference type="ARBA" id="ARBA00022793"/>
    </source>
</evidence>
<evidence type="ECO:0000313" key="13">
    <source>
        <dbReference type="Proteomes" id="UP000807825"/>
    </source>
</evidence>
<sequence>MRKHSIILAADLPTPAETLAVIGEVGTIVDGIKIGEATLLQAGVDILRRIKDLIEDRPLLVDLKIADIGFKGRYSWQGTNAKIIESIRDTGATHVTVHGFPGPTSVAEAADRAKEAGIGVLLLPLMSHAGAALFFTRPLERSEVVYSTIKAGIDVNFPQELNCSDVTEGILMLGEALNVEGYIGPATRPVDLQRYRSLTLKPIWCPGFGRQDRQGRNLEEQFKQWAEIVGPSSAAIVGSAIFGAKDREAAAKEIVEIRDKVMG</sequence>
<dbReference type="PANTHER" id="PTHR32119">
    <property type="entry name" value="OROTIDINE 5'-PHOSPHATE DECARBOXYLASE"/>
    <property type="match status" value="1"/>
</dbReference>
<evidence type="ECO:0000256" key="2">
    <source>
        <dbReference type="ARBA" id="ARBA00004861"/>
    </source>
</evidence>
<reference evidence="12" key="1">
    <citation type="submission" date="2020-07" db="EMBL/GenBank/DDBJ databases">
        <title>Huge and variable diversity of episymbiotic CPR bacteria and DPANN archaea in groundwater ecosystems.</title>
        <authorList>
            <person name="He C.Y."/>
            <person name="Keren R."/>
            <person name="Whittaker M."/>
            <person name="Farag I.F."/>
            <person name="Doudna J."/>
            <person name="Cate J.H.D."/>
            <person name="Banfield J.F."/>
        </authorList>
    </citation>
    <scope>NUCLEOTIDE SEQUENCE</scope>
    <source>
        <strain evidence="12">NC_groundwater_1664_Pr3_B-0.1um_52_9</strain>
    </source>
</reference>
<dbReference type="SUPFAM" id="SSF51366">
    <property type="entry name" value="Ribulose-phoshate binding barrel"/>
    <property type="match status" value="1"/>
</dbReference>
<dbReference type="InterPro" id="IPR014732">
    <property type="entry name" value="OMPdecase"/>
</dbReference>
<organism evidence="12 13">
    <name type="scientific">Desulfomonile tiedjei</name>
    <dbReference type="NCBI Taxonomy" id="2358"/>
    <lineage>
        <taxon>Bacteria</taxon>
        <taxon>Pseudomonadati</taxon>
        <taxon>Thermodesulfobacteriota</taxon>
        <taxon>Desulfomonilia</taxon>
        <taxon>Desulfomonilales</taxon>
        <taxon>Desulfomonilaceae</taxon>
        <taxon>Desulfomonile</taxon>
    </lineage>
</organism>
<dbReference type="EC" id="4.1.1.23" evidence="3"/>
<dbReference type="AlphaFoldDB" id="A0A9D6V4L0"/>
<feature type="domain" description="Orotidine 5'-phosphate decarboxylase" evidence="11">
    <location>
        <begin position="5"/>
        <end position="254"/>
    </location>
</feature>
<dbReference type="PANTHER" id="PTHR32119:SF2">
    <property type="entry name" value="OROTIDINE 5'-PHOSPHATE DECARBOXYLASE"/>
    <property type="match status" value="1"/>
</dbReference>
<comment type="function">
    <text evidence="1">Catalyzes the decarboxylation of orotidine 5'-monophosphate (OMP) to uridine 5'-monophosphate (UMP).</text>
</comment>
<dbReference type="InterPro" id="IPR011060">
    <property type="entry name" value="RibuloseP-bd_barrel"/>
</dbReference>
<evidence type="ECO:0000256" key="6">
    <source>
        <dbReference type="ARBA" id="ARBA00022975"/>
    </source>
</evidence>
<dbReference type="Proteomes" id="UP000807825">
    <property type="component" value="Unassembled WGS sequence"/>
</dbReference>
<feature type="active site" description="For OMPdecase activity" evidence="9">
    <location>
        <position position="67"/>
    </location>
</feature>
<feature type="active site" description="For OMPdecase activity" evidence="9">
    <location>
        <position position="62"/>
    </location>
</feature>
<dbReference type="EMBL" id="JACRDE010000473">
    <property type="protein sequence ID" value="MBI5251417.1"/>
    <property type="molecule type" value="Genomic_DNA"/>
</dbReference>
<evidence type="ECO:0000256" key="7">
    <source>
        <dbReference type="ARBA" id="ARBA00023239"/>
    </source>
</evidence>
<dbReference type="GO" id="GO:0004590">
    <property type="term" value="F:orotidine-5'-phosphate decarboxylase activity"/>
    <property type="evidence" value="ECO:0007669"/>
    <property type="project" value="UniProtKB-EC"/>
</dbReference>
<evidence type="ECO:0000256" key="1">
    <source>
        <dbReference type="ARBA" id="ARBA00002356"/>
    </source>
</evidence>
<dbReference type="SMART" id="SM00934">
    <property type="entry name" value="OMPdecase"/>
    <property type="match status" value="1"/>
</dbReference>
<comment type="pathway">
    <text evidence="2">Pyrimidine metabolism; UMP biosynthesis via de novo pathway; UMP from orotate: step 2/2.</text>
</comment>
<proteinExistence type="predicted"/>
<evidence type="ECO:0000256" key="9">
    <source>
        <dbReference type="PIRSR" id="PIRSR614732-1"/>
    </source>
</evidence>
<feature type="binding site" evidence="10">
    <location>
        <position position="33"/>
    </location>
    <ligand>
        <name>substrate</name>
    </ligand>
</feature>
<feature type="binding site" evidence="10">
    <location>
        <position position="11"/>
    </location>
    <ligand>
        <name>substrate</name>
    </ligand>
</feature>
<keyword evidence="6" id="KW-0665">Pyrimidine biosynthesis</keyword>
<evidence type="ECO:0000256" key="8">
    <source>
        <dbReference type="ARBA" id="ARBA00033428"/>
    </source>
</evidence>
<evidence type="ECO:0000256" key="4">
    <source>
        <dbReference type="ARBA" id="ARBA00021923"/>
    </source>
</evidence>
<gene>
    <name evidence="12" type="ORF">HY912_18165</name>
</gene>
<dbReference type="GO" id="GO:0005829">
    <property type="term" value="C:cytosol"/>
    <property type="evidence" value="ECO:0007669"/>
    <property type="project" value="TreeGrafter"/>
</dbReference>
<dbReference type="GO" id="GO:0006207">
    <property type="term" value="P:'de novo' pyrimidine nucleobase biosynthetic process"/>
    <property type="evidence" value="ECO:0007669"/>
    <property type="project" value="InterPro"/>
</dbReference>
<evidence type="ECO:0000256" key="10">
    <source>
        <dbReference type="PIRSR" id="PIRSR614732-2"/>
    </source>
</evidence>
<dbReference type="GO" id="GO:0044205">
    <property type="term" value="P:'de novo' UMP biosynthetic process"/>
    <property type="evidence" value="ECO:0007669"/>
    <property type="project" value="InterPro"/>
</dbReference>
<keyword evidence="5" id="KW-0210">Decarboxylase</keyword>